<dbReference type="Proteomes" id="UP000671960">
    <property type="component" value="Chromosome"/>
</dbReference>
<dbReference type="PROSITE" id="PS00409">
    <property type="entry name" value="PROKAR_NTER_METHYL"/>
    <property type="match status" value="1"/>
</dbReference>
<dbReference type="InterPro" id="IPR012902">
    <property type="entry name" value="N_methyl_site"/>
</dbReference>
<proteinExistence type="predicted"/>
<protein>
    <submittedName>
        <fullName evidence="11">Prepilin-type N-terminal cleavage/methylation domain-containing protein</fullName>
    </submittedName>
</protein>
<dbReference type="PANTHER" id="PTHR39583:SF2">
    <property type="entry name" value="TYPE II SECRETION SYSTEM PROTEIN J"/>
    <property type="match status" value="1"/>
</dbReference>
<evidence type="ECO:0000256" key="3">
    <source>
        <dbReference type="ARBA" id="ARBA00022475"/>
    </source>
</evidence>
<dbReference type="PANTHER" id="PTHR39583">
    <property type="entry name" value="TYPE II SECRETION SYSTEM PROTEIN J-RELATED"/>
    <property type="match status" value="1"/>
</dbReference>
<keyword evidence="4" id="KW-0488">Methylation</keyword>
<keyword evidence="9 10" id="KW-0472">Membrane</keyword>
<keyword evidence="6 10" id="KW-0812">Transmembrane</keyword>
<evidence type="ECO:0000256" key="6">
    <source>
        <dbReference type="ARBA" id="ARBA00022692"/>
    </source>
</evidence>
<organism evidence="11 12">
    <name type="scientific">Brenneria izadpanahii</name>
    <dbReference type="NCBI Taxonomy" id="2722756"/>
    <lineage>
        <taxon>Bacteria</taxon>
        <taxon>Pseudomonadati</taxon>
        <taxon>Pseudomonadota</taxon>
        <taxon>Gammaproteobacteria</taxon>
        <taxon>Enterobacterales</taxon>
        <taxon>Pectobacteriaceae</taxon>
        <taxon>Brenneria</taxon>
    </lineage>
</organism>
<keyword evidence="3" id="KW-1003">Cell membrane</keyword>
<dbReference type="InterPro" id="IPR045584">
    <property type="entry name" value="Pilin-like"/>
</dbReference>
<keyword evidence="2" id="KW-0813">Transport</keyword>
<name>A0ABX7USI0_9GAMM</name>
<dbReference type="SUPFAM" id="SSF54523">
    <property type="entry name" value="Pili subunits"/>
    <property type="match status" value="1"/>
</dbReference>
<evidence type="ECO:0000256" key="5">
    <source>
        <dbReference type="ARBA" id="ARBA00022519"/>
    </source>
</evidence>
<dbReference type="RefSeq" id="WP_208227050.1">
    <property type="nucleotide sequence ID" value="NZ_CP050854.1"/>
</dbReference>
<evidence type="ECO:0000256" key="2">
    <source>
        <dbReference type="ARBA" id="ARBA00022448"/>
    </source>
</evidence>
<evidence type="ECO:0000256" key="1">
    <source>
        <dbReference type="ARBA" id="ARBA00004377"/>
    </source>
</evidence>
<dbReference type="NCBIfam" id="TIGR02532">
    <property type="entry name" value="IV_pilin_GFxxxE"/>
    <property type="match status" value="1"/>
</dbReference>
<evidence type="ECO:0000313" key="12">
    <source>
        <dbReference type="Proteomes" id="UP000671960"/>
    </source>
</evidence>
<gene>
    <name evidence="11" type="ORF">HC231_12980</name>
</gene>
<evidence type="ECO:0000256" key="7">
    <source>
        <dbReference type="ARBA" id="ARBA00022927"/>
    </source>
</evidence>
<keyword evidence="12" id="KW-1185">Reference proteome</keyword>
<comment type="subcellular location">
    <subcellularLocation>
        <location evidence="1">Cell inner membrane</location>
        <topology evidence="1">Single-pass membrane protein</topology>
    </subcellularLocation>
</comment>
<evidence type="ECO:0000256" key="10">
    <source>
        <dbReference type="SAM" id="Phobius"/>
    </source>
</evidence>
<dbReference type="Pfam" id="PF07963">
    <property type="entry name" value="N_methyl"/>
    <property type="match status" value="1"/>
</dbReference>
<evidence type="ECO:0000256" key="8">
    <source>
        <dbReference type="ARBA" id="ARBA00022989"/>
    </source>
</evidence>
<keyword evidence="8 10" id="KW-1133">Transmembrane helix</keyword>
<accession>A0ABX7USI0</accession>
<keyword evidence="5" id="KW-0997">Cell inner membrane</keyword>
<dbReference type="InterPro" id="IPR051621">
    <property type="entry name" value="T2SS_protein_J"/>
</dbReference>
<reference evidence="11 12" key="1">
    <citation type="submission" date="2020-03" db="EMBL/GenBank/DDBJ databases">
        <authorList>
            <person name="Bakhshi Ganjeh M."/>
        </authorList>
    </citation>
    <scope>NUCLEOTIDE SEQUENCE [LARGE SCALE GENOMIC DNA]</scope>
    <source>
        <strain evidence="12">Iran 50</strain>
    </source>
</reference>
<keyword evidence="7" id="KW-0653">Protein transport</keyword>
<feature type="transmembrane region" description="Helical" evidence="10">
    <location>
        <begin position="12"/>
        <end position="31"/>
    </location>
</feature>
<evidence type="ECO:0000313" key="11">
    <source>
        <dbReference type="EMBL" id="QTF08713.1"/>
    </source>
</evidence>
<dbReference type="EMBL" id="CP050854">
    <property type="protein sequence ID" value="QTF08713.1"/>
    <property type="molecule type" value="Genomic_DNA"/>
</dbReference>
<sequence>MMRHARGQSGFTLIEVMIALVIMATLSIMTWRGLDSMNRADAQLRVRTAETARLMRVLQQIDRDLAWRATVELPPLGPAKSVSLLPAGITARRTAQTPLLLEVVRAAPAEPGRWQRVQWWVQADTLYRAAGEAAAAYPLPAPRTADRIALLTDVTAFEARAWEPGQGWRRLPAADRAGAFATGLEIRLGVRRDAGPSSAYRRVIAFD</sequence>
<evidence type="ECO:0000256" key="4">
    <source>
        <dbReference type="ARBA" id="ARBA00022481"/>
    </source>
</evidence>
<evidence type="ECO:0000256" key="9">
    <source>
        <dbReference type="ARBA" id="ARBA00023136"/>
    </source>
</evidence>